<dbReference type="GO" id="GO:0003899">
    <property type="term" value="F:DNA-directed RNA polymerase activity"/>
    <property type="evidence" value="ECO:0007669"/>
    <property type="project" value="InterPro"/>
</dbReference>
<dbReference type="EMBL" id="WNTK01000002">
    <property type="protein sequence ID" value="KAG9489781.1"/>
    <property type="molecule type" value="Genomic_DNA"/>
</dbReference>
<dbReference type="OrthoDB" id="10056816at2759"/>
<organism evidence="14 15">
    <name type="scientific">Eleutherodactylus coqui</name>
    <name type="common">Puerto Rican coqui</name>
    <dbReference type="NCBI Taxonomy" id="57060"/>
    <lineage>
        <taxon>Eukaryota</taxon>
        <taxon>Metazoa</taxon>
        <taxon>Chordata</taxon>
        <taxon>Craniata</taxon>
        <taxon>Vertebrata</taxon>
        <taxon>Euteleostomi</taxon>
        <taxon>Amphibia</taxon>
        <taxon>Batrachia</taxon>
        <taxon>Anura</taxon>
        <taxon>Neobatrachia</taxon>
        <taxon>Hyloidea</taxon>
        <taxon>Eleutherodactylidae</taxon>
        <taxon>Eleutherodactylinae</taxon>
        <taxon>Eleutherodactylus</taxon>
        <taxon>Eleutherodactylus</taxon>
    </lineage>
</organism>
<dbReference type="GO" id="GO:0005736">
    <property type="term" value="C:RNA polymerase I complex"/>
    <property type="evidence" value="ECO:0007669"/>
    <property type="project" value="TreeGrafter"/>
</dbReference>
<comment type="caution">
    <text evidence="14">The sequence shown here is derived from an EMBL/GenBank/DDBJ whole genome shotgun (WGS) entry which is preliminary data.</text>
</comment>
<comment type="subcellular location">
    <subcellularLocation>
        <location evidence="1">Nucleus</location>
        <location evidence="1">Nucleolus</location>
    </subcellularLocation>
</comment>
<reference evidence="14" key="1">
    <citation type="thesis" date="2020" institute="ProQuest LLC" country="789 East Eisenhower Parkway, Ann Arbor, MI, USA">
        <title>Comparative Genomics and Chromosome Evolution.</title>
        <authorList>
            <person name="Mudd A.B."/>
        </authorList>
    </citation>
    <scope>NUCLEOTIDE SEQUENCE</scope>
    <source>
        <strain evidence="14">HN-11 Male</strain>
        <tissue evidence="14">Kidney and liver</tissue>
    </source>
</reference>
<evidence type="ECO:0000256" key="5">
    <source>
        <dbReference type="ARBA" id="ARBA00022723"/>
    </source>
</evidence>
<evidence type="ECO:0000256" key="8">
    <source>
        <dbReference type="ARBA" id="ARBA00023163"/>
    </source>
</evidence>
<sequence length="136" mass="14726">MAAATTCFCSESDYCSDCGSVLPPPGVSETVTCLACGQCTAVTEFLGKCVQKSVVFNKLDARLLSDEDDEAGALKGPLIDRRCSRCGCEKMVYHTRQMRSADEGQTVFYTCVQCRCVPLCSSYGVRCVVSVSCKWV</sequence>
<evidence type="ECO:0000256" key="3">
    <source>
        <dbReference type="ARBA" id="ARBA00018784"/>
    </source>
</evidence>
<evidence type="ECO:0000259" key="13">
    <source>
        <dbReference type="PROSITE" id="PS51133"/>
    </source>
</evidence>
<keyword evidence="7" id="KW-0862">Zinc</keyword>
<dbReference type="GO" id="GO:0006363">
    <property type="term" value="P:termination of RNA polymerase I transcription"/>
    <property type="evidence" value="ECO:0007669"/>
    <property type="project" value="TreeGrafter"/>
</dbReference>
<dbReference type="InterPro" id="IPR001222">
    <property type="entry name" value="Znf_TFIIS"/>
</dbReference>
<evidence type="ECO:0000256" key="4">
    <source>
        <dbReference type="ARBA" id="ARBA00022478"/>
    </source>
</evidence>
<dbReference type="InterPro" id="IPR034004">
    <property type="entry name" value="Zn_ribbon_RPA12_C"/>
</dbReference>
<dbReference type="Pfam" id="PF01096">
    <property type="entry name" value="Zn_ribbon_TFIIS"/>
    <property type="match status" value="1"/>
</dbReference>
<dbReference type="CDD" id="cd10507">
    <property type="entry name" value="Zn-ribbon_RPA12"/>
    <property type="match status" value="1"/>
</dbReference>
<keyword evidence="9" id="KW-0539">Nucleus</keyword>
<keyword evidence="15" id="KW-1185">Reference proteome</keyword>
<evidence type="ECO:0000313" key="14">
    <source>
        <dbReference type="EMBL" id="KAG9489781.1"/>
    </source>
</evidence>
<dbReference type="InterPro" id="IPR019761">
    <property type="entry name" value="DNA-dir_RNA_pol-M_15_CS"/>
</dbReference>
<protein>
    <recommendedName>
        <fullName evidence="3">DNA-directed RNA polymerase I subunit RPA12</fullName>
    </recommendedName>
    <alternativeName>
        <fullName evidence="10">DNA-directed RNA polymerase I subunit H</fullName>
    </alternativeName>
</protein>
<feature type="domain" description="TFIIS-type" evidence="13">
    <location>
        <begin position="79"/>
        <end position="136"/>
    </location>
</feature>
<dbReference type="GO" id="GO:0008270">
    <property type="term" value="F:zinc ion binding"/>
    <property type="evidence" value="ECO:0007669"/>
    <property type="project" value="UniProtKB-KW"/>
</dbReference>
<dbReference type="Proteomes" id="UP000770717">
    <property type="component" value="Unassembled WGS sequence"/>
</dbReference>
<dbReference type="PANTHER" id="PTHR11239:SF14">
    <property type="entry name" value="DNA-DIRECTED RNA POLYMERASE I SUBUNIT RPA12"/>
    <property type="match status" value="1"/>
</dbReference>
<dbReference type="PROSITE" id="PS51133">
    <property type="entry name" value="ZF_TFIIS_2"/>
    <property type="match status" value="1"/>
</dbReference>
<evidence type="ECO:0000256" key="12">
    <source>
        <dbReference type="PROSITE-ProRule" id="PRU00472"/>
    </source>
</evidence>
<accession>A0A8J6FLY4</accession>
<dbReference type="SMART" id="SM00440">
    <property type="entry name" value="ZnF_C2C2"/>
    <property type="match status" value="1"/>
</dbReference>
<name>A0A8J6FLY4_ELECQ</name>
<dbReference type="GO" id="GO:0003676">
    <property type="term" value="F:nucleic acid binding"/>
    <property type="evidence" value="ECO:0007669"/>
    <property type="project" value="InterPro"/>
</dbReference>
<dbReference type="InterPro" id="IPR012164">
    <property type="entry name" value="Rpa12/Rpb9/Rpc10/TFS"/>
</dbReference>
<comment type="function">
    <text evidence="11">Core component of RNA polymerase I (Pol I), a DNA-dependent RNA polymerase which synthesizes ribosomal RNA precursors using the four ribonucleoside triphosphates as substrates. Can mediate Pol I proofreading of the nascent RNA transcript. Anchors into the Pol I active site to monitor transcription fidelity and cleave mis-incorporated 5'-ribonucleotides.</text>
</comment>
<gene>
    <name evidence="14" type="ORF">GDO78_005626</name>
</gene>
<proteinExistence type="inferred from homology"/>
<evidence type="ECO:0000313" key="15">
    <source>
        <dbReference type="Proteomes" id="UP000770717"/>
    </source>
</evidence>
<dbReference type="PROSITE" id="PS01030">
    <property type="entry name" value="RNA_POL_M_15KD"/>
    <property type="match status" value="1"/>
</dbReference>
<evidence type="ECO:0000256" key="9">
    <source>
        <dbReference type="ARBA" id="ARBA00023242"/>
    </source>
</evidence>
<evidence type="ECO:0000256" key="7">
    <source>
        <dbReference type="ARBA" id="ARBA00022833"/>
    </source>
</evidence>
<dbReference type="SUPFAM" id="SSF57783">
    <property type="entry name" value="Zinc beta-ribbon"/>
    <property type="match status" value="1"/>
</dbReference>
<keyword evidence="6 12" id="KW-0863">Zinc-finger</keyword>
<keyword evidence="8" id="KW-0804">Transcription</keyword>
<dbReference type="Gene3D" id="2.20.25.10">
    <property type="match status" value="1"/>
</dbReference>
<evidence type="ECO:0000256" key="1">
    <source>
        <dbReference type="ARBA" id="ARBA00004604"/>
    </source>
</evidence>
<evidence type="ECO:0000256" key="10">
    <source>
        <dbReference type="ARBA" id="ARBA00031781"/>
    </source>
</evidence>
<keyword evidence="5" id="KW-0479">Metal-binding</keyword>
<keyword evidence="4" id="KW-0240">DNA-directed RNA polymerase</keyword>
<evidence type="ECO:0000256" key="2">
    <source>
        <dbReference type="ARBA" id="ARBA00008925"/>
    </source>
</evidence>
<dbReference type="AlphaFoldDB" id="A0A8J6FLY4"/>
<evidence type="ECO:0000256" key="6">
    <source>
        <dbReference type="ARBA" id="ARBA00022771"/>
    </source>
</evidence>
<evidence type="ECO:0000256" key="11">
    <source>
        <dbReference type="ARBA" id="ARBA00044497"/>
    </source>
</evidence>
<comment type="similarity">
    <text evidence="2">Belongs to the archaeal RpoM/eukaryotic RPA12/RPB9/RPC11 RNA polymerase family.</text>
</comment>
<dbReference type="PANTHER" id="PTHR11239">
    <property type="entry name" value="DNA-DIRECTED RNA POLYMERASE"/>
    <property type="match status" value="1"/>
</dbReference>